<keyword evidence="4 15" id="KW-0808">Transferase</keyword>
<dbReference type="FunFam" id="3.30.420.10:FF:000012">
    <property type="entry name" value="DNA polymerase III subunit epsilon"/>
    <property type="match status" value="1"/>
</dbReference>
<gene>
    <name evidence="15" type="primary">dnaQ_7</name>
    <name evidence="15" type="ORF">GALL_298430</name>
</gene>
<keyword evidence="11" id="KW-0460">Magnesium</keyword>
<dbReference type="GO" id="GO:0008408">
    <property type="term" value="F:3'-5' exonuclease activity"/>
    <property type="evidence" value="ECO:0007669"/>
    <property type="project" value="TreeGrafter"/>
</dbReference>
<dbReference type="SMART" id="SM00479">
    <property type="entry name" value="EXOIII"/>
    <property type="match status" value="1"/>
</dbReference>
<comment type="caution">
    <text evidence="15">The sequence shown here is derived from an EMBL/GenBank/DDBJ whole genome shotgun (WGS) entry which is preliminary data.</text>
</comment>
<evidence type="ECO:0000256" key="4">
    <source>
        <dbReference type="ARBA" id="ARBA00022679"/>
    </source>
</evidence>
<reference evidence="15" key="1">
    <citation type="submission" date="2016-10" db="EMBL/GenBank/DDBJ databases">
        <title>Sequence of Gallionella enrichment culture.</title>
        <authorList>
            <person name="Poehlein A."/>
            <person name="Muehling M."/>
            <person name="Daniel R."/>
        </authorList>
    </citation>
    <scope>NUCLEOTIDE SEQUENCE</scope>
</reference>
<evidence type="ECO:0000256" key="9">
    <source>
        <dbReference type="ARBA" id="ARBA00022801"/>
    </source>
</evidence>
<evidence type="ECO:0000259" key="14">
    <source>
        <dbReference type="SMART" id="SM00479"/>
    </source>
</evidence>
<dbReference type="CDD" id="cd06131">
    <property type="entry name" value="DNA_pol_III_epsilon_Ecoli_like"/>
    <property type="match status" value="1"/>
</dbReference>
<evidence type="ECO:0000256" key="1">
    <source>
        <dbReference type="ARBA" id="ARBA00001936"/>
    </source>
</evidence>
<evidence type="ECO:0000256" key="12">
    <source>
        <dbReference type="ARBA" id="ARBA00022932"/>
    </source>
</evidence>
<dbReference type="NCBIfam" id="TIGR01406">
    <property type="entry name" value="dnaQ_proteo"/>
    <property type="match status" value="1"/>
</dbReference>
<organism evidence="15">
    <name type="scientific">mine drainage metagenome</name>
    <dbReference type="NCBI Taxonomy" id="410659"/>
    <lineage>
        <taxon>unclassified sequences</taxon>
        <taxon>metagenomes</taxon>
        <taxon>ecological metagenomes</taxon>
    </lineage>
</organism>
<evidence type="ECO:0000256" key="2">
    <source>
        <dbReference type="ARBA" id="ARBA00001946"/>
    </source>
</evidence>
<evidence type="ECO:0000256" key="10">
    <source>
        <dbReference type="ARBA" id="ARBA00022839"/>
    </source>
</evidence>
<dbReference type="SUPFAM" id="SSF53098">
    <property type="entry name" value="Ribonuclease H-like"/>
    <property type="match status" value="1"/>
</dbReference>
<keyword evidence="8" id="KW-0479">Metal-binding</keyword>
<dbReference type="InterPro" id="IPR036397">
    <property type="entry name" value="RNaseH_sf"/>
</dbReference>
<evidence type="ECO:0000256" key="11">
    <source>
        <dbReference type="ARBA" id="ARBA00022842"/>
    </source>
</evidence>
<dbReference type="GO" id="GO:0046872">
    <property type="term" value="F:metal ion binding"/>
    <property type="evidence" value="ECO:0007669"/>
    <property type="project" value="UniProtKB-KW"/>
</dbReference>
<keyword evidence="10" id="KW-0269">Exonuclease</keyword>
<dbReference type="GO" id="GO:0045004">
    <property type="term" value="P:DNA replication proofreading"/>
    <property type="evidence" value="ECO:0007669"/>
    <property type="project" value="TreeGrafter"/>
</dbReference>
<evidence type="ECO:0000256" key="5">
    <source>
        <dbReference type="ARBA" id="ARBA00022695"/>
    </source>
</evidence>
<comment type="cofactor">
    <cofactor evidence="1">
        <name>Mn(2+)</name>
        <dbReference type="ChEBI" id="CHEBI:29035"/>
    </cofactor>
</comment>
<dbReference type="InterPro" id="IPR006309">
    <property type="entry name" value="DnaQ_proteo"/>
</dbReference>
<keyword evidence="9" id="KW-0378">Hydrolase</keyword>
<dbReference type="NCBIfam" id="NF004316">
    <property type="entry name" value="PRK05711.1"/>
    <property type="match status" value="1"/>
</dbReference>
<dbReference type="InterPro" id="IPR012337">
    <property type="entry name" value="RNaseH-like_sf"/>
</dbReference>
<feature type="domain" description="Exonuclease" evidence="14">
    <location>
        <begin position="3"/>
        <end position="174"/>
    </location>
</feature>
<evidence type="ECO:0000256" key="7">
    <source>
        <dbReference type="ARBA" id="ARBA00022722"/>
    </source>
</evidence>
<keyword evidence="13" id="KW-0464">Manganese</keyword>
<evidence type="ECO:0000313" key="15">
    <source>
        <dbReference type="EMBL" id="OIQ88266.1"/>
    </source>
</evidence>
<dbReference type="NCBIfam" id="TIGR00573">
    <property type="entry name" value="dnaq"/>
    <property type="match status" value="1"/>
</dbReference>
<evidence type="ECO:0000256" key="3">
    <source>
        <dbReference type="ARBA" id="ARBA00020352"/>
    </source>
</evidence>
<accession>A0A1J5QYB6</accession>
<dbReference type="InterPro" id="IPR013520">
    <property type="entry name" value="Ribonucl_H"/>
</dbReference>
<evidence type="ECO:0000256" key="8">
    <source>
        <dbReference type="ARBA" id="ARBA00022723"/>
    </source>
</evidence>
<name>A0A1J5QYB6_9ZZZZ</name>
<dbReference type="PANTHER" id="PTHR30231">
    <property type="entry name" value="DNA POLYMERASE III SUBUNIT EPSILON"/>
    <property type="match status" value="1"/>
</dbReference>
<protein>
    <recommendedName>
        <fullName evidence="3">DNA polymerase III subunit epsilon</fullName>
    </recommendedName>
</protein>
<keyword evidence="7" id="KW-0540">Nuclease</keyword>
<evidence type="ECO:0000256" key="6">
    <source>
        <dbReference type="ARBA" id="ARBA00022705"/>
    </source>
</evidence>
<dbReference type="Pfam" id="PF00929">
    <property type="entry name" value="RNase_T"/>
    <property type="match status" value="1"/>
</dbReference>
<sequence length="236" mass="25747">MTRQIILDTETTGLNASGGDRLIEVAAVELLNRRPGAHFQRYVNPQRASHPDALRVHGLTEEFLADKPLFEHIVDDLLEFVRDAEVIIHNATFDLGFLDAELERVGRAPFSSHCGPITDTLVLARTQFPGKFNSLDALCKRFGVDNTRRTLHGALLDAELLAEVYIWLTRGQDSLVIELDSSAQGAAAAPADLSGLALMRAAASADELAEHERILQDLEKSSSGKAVWPPSSKTVA</sequence>
<comment type="cofactor">
    <cofactor evidence="2">
        <name>Mg(2+)</name>
        <dbReference type="ChEBI" id="CHEBI:18420"/>
    </cofactor>
</comment>
<dbReference type="AlphaFoldDB" id="A0A1J5QYB6"/>
<dbReference type="GO" id="GO:0005829">
    <property type="term" value="C:cytosol"/>
    <property type="evidence" value="ECO:0007669"/>
    <property type="project" value="TreeGrafter"/>
</dbReference>
<keyword evidence="12" id="KW-0239">DNA-directed DNA polymerase</keyword>
<dbReference type="EMBL" id="MLJW01000379">
    <property type="protein sequence ID" value="OIQ88266.1"/>
    <property type="molecule type" value="Genomic_DNA"/>
</dbReference>
<keyword evidence="5 15" id="KW-0548">Nucleotidyltransferase</keyword>
<dbReference type="GO" id="GO:0003887">
    <property type="term" value="F:DNA-directed DNA polymerase activity"/>
    <property type="evidence" value="ECO:0007669"/>
    <property type="project" value="UniProtKB-KW"/>
</dbReference>
<dbReference type="GO" id="GO:0003677">
    <property type="term" value="F:DNA binding"/>
    <property type="evidence" value="ECO:0007669"/>
    <property type="project" value="InterPro"/>
</dbReference>
<evidence type="ECO:0000256" key="13">
    <source>
        <dbReference type="ARBA" id="ARBA00023211"/>
    </source>
</evidence>
<keyword evidence="6" id="KW-0235">DNA replication</keyword>
<proteinExistence type="predicted"/>
<dbReference type="InterPro" id="IPR006054">
    <property type="entry name" value="DnaQ"/>
</dbReference>
<dbReference type="PANTHER" id="PTHR30231:SF41">
    <property type="entry name" value="DNA POLYMERASE III SUBUNIT EPSILON"/>
    <property type="match status" value="1"/>
</dbReference>
<dbReference type="Gene3D" id="3.30.420.10">
    <property type="entry name" value="Ribonuclease H-like superfamily/Ribonuclease H"/>
    <property type="match status" value="1"/>
</dbReference>